<reference evidence="2 4" key="1">
    <citation type="submission" date="2015-11" db="EMBL/GenBank/DDBJ databases">
        <title>Genomic analysis of 38 Legionella species identifies large and diverse effector repertoires.</title>
        <authorList>
            <person name="Burstein D."/>
            <person name="Amaro F."/>
            <person name="Zusman T."/>
            <person name="Lifshitz Z."/>
            <person name="Cohen O."/>
            <person name="Gilbert J.A."/>
            <person name="Pupko T."/>
            <person name="Shuman H.A."/>
            <person name="Segal G."/>
        </authorList>
    </citation>
    <scope>NUCLEOTIDE SEQUENCE [LARGE SCALE GENOMIC DNA]</scope>
    <source>
        <strain evidence="2 4">ATCC 43877</strain>
    </source>
</reference>
<dbReference type="EMBL" id="UGOG01000001">
    <property type="protein sequence ID" value="STX62267.1"/>
    <property type="molecule type" value="Genomic_DNA"/>
</dbReference>
<dbReference type="InterPro" id="IPR047216">
    <property type="entry name" value="Endonuclease_DUF559_bact"/>
</dbReference>
<dbReference type="InterPro" id="IPR007569">
    <property type="entry name" value="DUF559"/>
</dbReference>
<dbReference type="Gene3D" id="3.40.960.10">
    <property type="entry name" value="VSR Endonuclease"/>
    <property type="match status" value="1"/>
</dbReference>
<sequence>MALLDKAKKLRKNSTCMETKIWHSLRSRRFQGFKFRRQCPLENYIVDFVCIEKKIIIEIDGGQHNDFGQQEYDNKRTDYLNHLGYEVLRFWNDEVQQQFDLVMDVIYRCLIKDV</sequence>
<evidence type="ECO:0000313" key="3">
    <source>
        <dbReference type="EMBL" id="STX62267.1"/>
    </source>
</evidence>
<protein>
    <submittedName>
        <fullName evidence="2">Multidrug efflux protein</fullName>
    </submittedName>
    <submittedName>
        <fullName evidence="3">Putative restriction endonuclease-like</fullName>
    </submittedName>
</protein>
<gene>
    <name evidence="2" type="ORF">Lmor_2529</name>
    <name evidence="3" type="ORF">NCTC12239_01189</name>
</gene>
<dbReference type="AlphaFoldDB" id="A0A378JW66"/>
<reference evidence="3 5" key="2">
    <citation type="submission" date="2018-06" db="EMBL/GenBank/DDBJ databases">
        <authorList>
            <consortium name="Pathogen Informatics"/>
            <person name="Doyle S."/>
        </authorList>
    </citation>
    <scope>NUCLEOTIDE SEQUENCE [LARGE SCALE GENOMIC DNA]</scope>
    <source>
        <strain evidence="3 5">NCTC12239</strain>
    </source>
</reference>
<keyword evidence="3" id="KW-0540">Nuclease</keyword>
<proteinExistence type="predicted"/>
<accession>A0A378JW66</accession>
<dbReference type="GO" id="GO:0004519">
    <property type="term" value="F:endonuclease activity"/>
    <property type="evidence" value="ECO:0007669"/>
    <property type="project" value="UniProtKB-KW"/>
</dbReference>
<dbReference type="STRING" id="39962.Lmor_2529"/>
<dbReference type="CDD" id="cd01038">
    <property type="entry name" value="Endonuclease_DUF559"/>
    <property type="match status" value="1"/>
</dbReference>
<keyword evidence="3" id="KW-0255">Endonuclease</keyword>
<dbReference type="RefSeq" id="WP_028384229.1">
    <property type="nucleotide sequence ID" value="NZ_CAAAJG010000039.1"/>
</dbReference>
<feature type="domain" description="DUF559" evidence="1">
    <location>
        <begin position="4"/>
        <end position="110"/>
    </location>
</feature>
<dbReference type="PANTHER" id="PTHR38590:SF1">
    <property type="entry name" value="BLL0828 PROTEIN"/>
    <property type="match status" value="1"/>
</dbReference>
<dbReference type="Pfam" id="PF04480">
    <property type="entry name" value="DUF559"/>
    <property type="match status" value="1"/>
</dbReference>
<name>A0A378JW66_9GAMM</name>
<evidence type="ECO:0000313" key="4">
    <source>
        <dbReference type="Proteomes" id="UP000054985"/>
    </source>
</evidence>
<dbReference type="PANTHER" id="PTHR38590">
    <property type="entry name" value="BLL0828 PROTEIN"/>
    <property type="match status" value="1"/>
</dbReference>
<evidence type="ECO:0000259" key="1">
    <source>
        <dbReference type="Pfam" id="PF04480"/>
    </source>
</evidence>
<keyword evidence="3" id="KW-0378">Hydrolase</keyword>
<evidence type="ECO:0000313" key="2">
    <source>
        <dbReference type="EMBL" id="KTD31653.1"/>
    </source>
</evidence>
<dbReference type="SUPFAM" id="SSF52980">
    <property type="entry name" value="Restriction endonuclease-like"/>
    <property type="match status" value="1"/>
</dbReference>
<organism evidence="3 5">
    <name type="scientific">Legionella moravica</name>
    <dbReference type="NCBI Taxonomy" id="39962"/>
    <lineage>
        <taxon>Bacteria</taxon>
        <taxon>Pseudomonadati</taxon>
        <taxon>Pseudomonadota</taxon>
        <taxon>Gammaproteobacteria</taxon>
        <taxon>Legionellales</taxon>
        <taxon>Legionellaceae</taxon>
        <taxon>Legionella</taxon>
    </lineage>
</organism>
<dbReference type="InterPro" id="IPR011335">
    <property type="entry name" value="Restrct_endonuc-II-like"/>
</dbReference>
<evidence type="ECO:0000313" key="5">
    <source>
        <dbReference type="Proteomes" id="UP000254040"/>
    </source>
</evidence>
<keyword evidence="4" id="KW-1185">Reference proteome</keyword>
<dbReference type="Proteomes" id="UP000054985">
    <property type="component" value="Unassembled WGS sequence"/>
</dbReference>
<dbReference type="Proteomes" id="UP000254040">
    <property type="component" value="Unassembled WGS sequence"/>
</dbReference>
<dbReference type="EMBL" id="LNYN01000035">
    <property type="protein sequence ID" value="KTD31653.1"/>
    <property type="molecule type" value="Genomic_DNA"/>
</dbReference>
<dbReference type="OrthoDB" id="9798754at2"/>